<evidence type="ECO:0000256" key="3">
    <source>
        <dbReference type="ARBA" id="ARBA00022989"/>
    </source>
</evidence>
<reference evidence="7" key="1">
    <citation type="submission" date="2021-02" db="EMBL/GenBank/DDBJ databases">
        <authorList>
            <person name="Dougan E. K."/>
            <person name="Rhodes N."/>
            <person name="Thang M."/>
            <person name="Chan C."/>
        </authorList>
    </citation>
    <scope>NUCLEOTIDE SEQUENCE</scope>
</reference>
<feature type="transmembrane region" description="Helical" evidence="5">
    <location>
        <begin position="333"/>
        <end position="361"/>
    </location>
</feature>
<dbReference type="InterPro" id="IPR011547">
    <property type="entry name" value="SLC26A/SulP_dom"/>
</dbReference>
<evidence type="ECO:0000256" key="5">
    <source>
        <dbReference type="SAM" id="Phobius"/>
    </source>
</evidence>
<dbReference type="PANTHER" id="PTHR43310:SF4">
    <property type="entry name" value="AFR304WP"/>
    <property type="match status" value="1"/>
</dbReference>
<proteinExistence type="predicted"/>
<organism evidence="7 8">
    <name type="scientific">Polarella glacialis</name>
    <name type="common">Dinoflagellate</name>
    <dbReference type="NCBI Taxonomy" id="89957"/>
    <lineage>
        <taxon>Eukaryota</taxon>
        <taxon>Sar</taxon>
        <taxon>Alveolata</taxon>
        <taxon>Dinophyceae</taxon>
        <taxon>Suessiales</taxon>
        <taxon>Suessiaceae</taxon>
        <taxon>Polarella</taxon>
    </lineage>
</organism>
<comment type="caution">
    <text evidence="7">The sequence shown here is derived from an EMBL/GenBank/DDBJ whole genome shotgun (WGS) entry which is preliminary data.</text>
</comment>
<dbReference type="InterPro" id="IPR052706">
    <property type="entry name" value="Membrane-Transporter-like"/>
</dbReference>
<feature type="transmembrane region" description="Helical" evidence="5">
    <location>
        <begin position="200"/>
        <end position="219"/>
    </location>
</feature>
<dbReference type="PANTHER" id="PTHR43310">
    <property type="entry name" value="SULFATE TRANSPORTER YBAR-RELATED"/>
    <property type="match status" value="1"/>
</dbReference>
<evidence type="ECO:0000313" key="7">
    <source>
        <dbReference type="EMBL" id="CAE8737337.1"/>
    </source>
</evidence>
<dbReference type="GO" id="GO:0016020">
    <property type="term" value="C:membrane"/>
    <property type="evidence" value="ECO:0007669"/>
    <property type="project" value="UniProtKB-SubCell"/>
</dbReference>
<sequence length="428" mass="46856">MTVGSDFSCSMGMMMAENIPFMHSLAQSIIDVQGIGLDAMSTTMTAFAISTIVMGICFMALGQYQLGKAVSYFPRHFLIGCIGGIGIFVTQPGFEVSTGVPWSWIWMSLERYGSQELCNLSFVAAVFVLILSIALRFIRWSLFPPFFFVGIIPVFYLALLTLGISPDVARENSWLFEHPPITDVWILWTSCGFSSVRWDLILALTPTMVALTCFGLMHAPINIPSLSVSTGIEVDMNQELIVHGWSNMLSGCLGGLPNYLCYSNSLLCHKCGGGGRLSGFVLCTILLAAMVAGQGAIAYVPRCMAGCLLIHVGLELSKEALVDSLEAFDTFELLITIVMTTMGMTAGLGFGLVLSAVSFTLQHIRHCDPIRGAMPAATLRSSFRRTREERDLLYESLRHARVVQLQGALFFGNAAFLVLRRDACSIRW</sequence>
<evidence type="ECO:0000256" key="4">
    <source>
        <dbReference type="ARBA" id="ARBA00023136"/>
    </source>
</evidence>
<evidence type="ECO:0000313" key="8">
    <source>
        <dbReference type="Proteomes" id="UP000626109"/>
    </source>
</evidence>
<keyword evidence="3 5" id="KW-1133">Transmembrane helix</keyword>
<evidence type="ECO:0000256" key="1">
    <source>
        <dbReference type="ARBA" id="ARBA00004141"/>
    </source>
</evidence>
<dbReference type="AlphaFoldDB" id="A0A813LQX1"/>
<gene>
    <name evidence="7" type="ORF">PGLA2088_LOCUS48715</name>
</gene>
<dbReference type="Pfam" id="PF00916">
    <property type="entry name" value="Sulfate_transp"/>
    <property type="match status" value="1"/>
</dbReference>
<feature type="transmembrane region" description="Helical" evidence="5">
    <location>
        <begin position="114"/>
        <end position="135"/>
    </location>
</feature>
<accession>A0A813LQX1</accession>
<dbReference type="Proteomes" id="UP000626109">
    <property type="component" value="Unassembled WGS sequence"/>
</dbReference>
<keyword evidence="4 5" id="KW-0472">Membrane</keyword>
<feature type="transmembrane region" description="Helical" evidence="5">
    <location>
        <begin position="44"/>
        <end position="64"/>
    </location>
</feature>
<feature type="domain" description="SLC26A/SulP transporter" evidence="6">
    <location>
        <begin position="3"/>
        <end position="338"/>
    </location>
</feature>
<dbReference type="EMBL" id="CAJNNW010036757">
    <property type="protein sequence ID" value="CAE8737337.1"/>
    <property type="molecule type" value="Genomic_DNA"/>
</dbReference>
<feature type="transmembrane region" description="Helical" evidence="5">
    <location>
        <begin position="142"/>
        <end position="164"/>
    </location>
</feature>
<evidence type="ECO:0000259" key="6">
    <source>
        <dbReference type="Pfam" id="PF00916"/>
    </source>
</evidence>
<keyword evidence="2 5" id="KW-0812">Transmembrane</keyword>
<protein>
    <recommendedName>
        <fullName evidence="6">SLC26A/SulP transporter domain-containing protein</fullName>
    </recommendedName>
</protein>
<evidence type="ECO:0000256" key="2">
    <source>
        <dbReference type="ARBA" id="ARBA00022692"/>
    </source>
</evidence>
<feature type="transmembrane region" description="Helical" evidence="5">
    <location>
        <begin position="76"/>
        <end position="94"/>
    </location>
</feature>
<name>A0A813LQX1_POLGL</name>
<comment type="subcellular location">
    <subcellularLocation>
        <location evidence="1">Membrane</location>
        <topology evidence="1">Multi-pass membrane protein</topology>
    </subcellularLocation>
</comment>
<feature type="transmembrane region" description="Helical" evidence="5">
    <location>
        <begin position="279"/>
        <end position="300"/>
    </location>
</feature>